<sequence length="126" mass="14509">MNDDAQQLSDRACQHEFIKQMAVLLTNLKAPVYIQSVVHSIDGPAALRDVLPELRYINQLLYHQDIILEAYGASERIIGYTITDEQFYETAIKKALELEDYENAAVLKKAREYYLQCVQQIESVKN</sequence>
<accession>A0AAP2DAE0</accession>
<dbReference type="RefSeq" id="WP_254091317.1">
    <property type="nucleotide sequence ID" value="NZ_JAHESC010000022.1"/>
</dbReference>
<dbReference type="EMBL" id="JAHESC010000022">
    <property type="protein sequence ID" value="MBT1688089.1"/>
    <property type="molecule type" value="Genomic_DNA"/>
</dbReference>
<proteinExistence type="predicted"/>
<reference evidence="1 2" key="1">
    <citation type="submission" date="2021-05" db="EMBL/GenBank/DDBJ databases">
        <title>A Polyphasic approach of four new species of the genus Ohtaekwangia: Ohtaekwangia histidinii sp. nov., Ohtaekwangia cretensis sp. nov., Ohtaekwangia indiensis sp. nov., Ohtaekwangia reichenbachii sp. nov. from diverse environment.</title>
        <authorList>
            <person name="Octaviana S."/>
        </authorList>
    </citation>
    <scope>NUCLEOTIDE SEQUENCE [LARGE SCALE GENOMIC DNA]</scope>
    <source>
        <strain evidence="1 2">PWU37</strain>
    </source>
</reference>
<evidence type="ECO:0000313" key="1">
    <source>
        <dbReference type="EMBL" id="MBT1688089.1"/>
    </source>
</evidence>
<organism evidence="1 2">
    <name type="scientific">Dawidia soli</name>
    <dbReference type="NCBI Taxonomy" id="2782352"/>
    <lineage>
        <taxon>Bacteria</taxon>
        <taxon>Pseudomonadati</taxon>
        <taxon>Bacteroidota</taxon>
        <taxon>Cytophagia</taxon>
        <taxon>Cytophagales</taxon>
        <taxon>Chryseotaleaceae</taxon>
        <taxon>Dawidia</taxon>
    </lineage>
</organism>
<gene>
    <name evidence="1" type="ORF">KK078_16080</name>
</gene>
<name>A0AAP2DAE0_9BACT</name>
<dbReference type="Proteomes" id="UP001319180">
    <property type="component" value="Unassembled WGS sequence"/>
</dbReference>
<comment type="caution">
    <text evidence="1">The sequence shown here is derived from an EMBL/GenBank/DDBJ whole genome shotgun (WGS) entry which is preliminary data.</text>
</comment>
<evidence type="ECO:0000313" key="2">
    <source>
        <dbReference type="Proteomes" id="UP001319180"/>
    </source>
</evidence>
<keyword evidence="2" id="KW-1185">Reference proteome</keyword>
<dbReference type="AlphaFoldDB" id="A0AAP2DAE0"/>
<protein>
    <submittedName>
        <fullName evidence="1">Uncharacterized protein</fullName>
    </submittedName>
</protein>